<feature type="active site" description="Proton acceptor" evidence="8">
    <location>
        <position position="434"/>
    </location>
</feature>
<dbReference type="Pfam" id="PF01341">
    <property type="entry name" value="Glyco_hydro_6"/>
    <property type="match status" value="1"/>
</dbReference>
<feature type="chain" id="PRO_5018820347" description="Glucanase" evidence="12">
    <location>
        <begin position="35"/>
        <end position="460"/>
    </location>
</feature>
<dbReference type="EMBL" id="QWKP01000220">
    <property type="protein sequence ID" value="RHA37780.1"/>
    <property type="molecule type" value="Genomic_DNA"/>
</dbReference>
<dbReference type="PIRSF" id="PIRSF001100">
    <property type="entry name" value="Beta_cellobiohydrolase"/>
    <property type="match status" value="1"/>
</dbReference>
<evidence type="ECO:0000256" key="10">
    <source>
        <dbReference type="PROSITE-ProRule" id="PRU10056"/>
    </source>
</evidence>
<evidence type="ECO:0000259" key="14">
    <source>
        <dbReference type="PROSITE" id="PS51173"/>
    </source>
</evidence>
<keyword evidence="4" id="KW-1015">Disulfide bond</keyword>
<evidence type="ECO:0000256" key="12">
    <source>
        <dbReference type="RuleBase" id="RU361186"/>
    </source>
</evidence>
<evidence type="ECO:0000256" key="8">
    <source>
        <dbReference type="PIRSR" id="PIRSR001100-1"/>
    </source>
</evidence>
<dbReference type="PANTHER" id="PTHR34876">
    <property type="match status" value="1"/>
</dbReference>
<dbReference type="PROSITE" id="PS00656">
    <property type="entry name" value="GLYCOSYL_HYDROL_F6_2"/>
    <property type="match status" value="1"/>
</dbReference>
<dbReference type="GO" id="GO:0030247">
    <property type="term" value="F:polysaccharide binding"/>
    <property type="evidence" value="ECO:0007669"/>
    <property type="project" value="UniProtKB-UniRule"/>
</dbReference>
<dbReference type="InterPro" id="IPR016288">
    <property type="entry name" value="Beta_cellobiohydrolase"/>
</dbReference>
<dbReference type="GO" id="GO:0030245">
    <property type="term" value="P:cellulose catabolic process"/>
    <property type="evidence" value="ECO:0007669"/>
    <property type="project" value="UniProtKB-KW"/>
</dbReference>
<keyword evidence="7 12" id="KW-0624">Polysaccharide degradation</keyword>
<dbReference type="InterPro" id="IPR001919">
    <property type="entry name" value="CBD2"/>
</dbReference>
<feature type="signal peptide" evidence="12">
    <location>
        <begin position="1"/>
        <end position="34"/>
    </location>
</feature>
<dbReference type="Pfam" id="PF00553">
    <property type="entry name" value="CBM_2"/>
    <property type="match status" value="1"/>
</dbReference>
<feature type="region of interest" description="Disordered" evidence="13">
    <location>
        <begin position="137"/>
        <end position="181"/>
    </location>
</feature>
<dbReference type="Gene3D" id="3.20.20.40">
    <property type="entry name" value="1, 4-beta cellobiohydrolase"/>
    <property type="match status" value="1"/>
</dbReference>
<evidence type="ECO:0000256" key="3">
    <source>
        <dbReference type="ARBA" id="ARBA00023001"/>
    </source>
</evidence>
<keyword evidence="6 12" id="KW-0326">Glycosidase</keyword>
<dbReference type="SMART" id="SM00637">
    <property type="entry name" value="CBD_II"/>
    <property type="match status" value="1"/>
</dbReference>
<feature type="binding site" evidence="9">
    <location>
        <position position="400"/>
    </location>
    <ligand>
        <name>substrate</name>
    </ligand>
</feature>
<feature type="active site" evidence="10">
    <location>
        <position position="258"/>
    </location>
</feature>
<feature type="binding site" evidence="9">
    <location>
        <position position="332"/>
    </location>
    <ligand>
        <name>substrate</name>
    </ligand>
</feature>
<feature type="binding site" evidence="9">
    <location>
        <position position="362"/>
    </location>
    <ligand>
        <name>substrate</name>
    </ligand>
</feature>
<dbReference type="Proteomes" id="UP000283374">
    <property type="component" value="Unassembled WGS sequence"/>
</dbReference>
<evidence type="ECO:0000256" key="9">
    <source>
        <dbReference type="PIRSR" id="PIRSR001100-2"/>
    </source>
</evidence>
<dbReference type="AlphaFoldDB" id="A0A413RHW1"/>
<dbReference type="GO" id="GO:0004553">
    <property type="term" value="F:hydrolase activity, hydrolyzing O-glycosyl compounds"/>
    <property type="evidence" value="ECO:0007669"/>
    <property type="project" value="InterPro"/>
</dbReference>
<dbReference type="SUPFAM" id="SSF51989">
    <property type="entry name" value="Glycosyl hydrolases family 6, cellulases"/>
    <property type="match status" value="1"/>
</dbReference>
<dbReference type="PANTHER" id="PTHR34876:SF4">
    <property type="entry name" value="1,4-BETA-D-GLUCAN CELLOBIOHYDROLASE C-RELATED"/>
    <property type="match status" value="1"/>
</dbReference>
<dbReference type="EC" id="3.2.1.-" evidence="12"/>
<keyword evidence="16" id="KW-1185">Reference proteome</keyword>
<accession>A0A413RHW1</accession>
<proteinExistence type="inferred from homology"/>
<evidence type="ECO:0000256" key="7">
    <source>
        <dbReference type="ARBA" id="ARBA00023326"/>
    </source>
</evidence>
<dbReference type="InterPro" id="IPR036434">
    <property type="entry name" value="Beta_cellobiohydrolase_sf"/>
</dbReference>
<keyword evidence="1 12" id="KW-0732">Signal</keyword>
<dbReference type="Gene3D" id="2.60.40.290">
    <property type="match status" value="1"/>
</dbReference>
<dbReference type="RefSeq" id="WP_118768454.1">
    <property type="nucleotide sequence ID" value="NZ_QWKP01000220.1"/>
</dbReference>
<feature type="binding site" evidence="9">
    <location>
        <position position="428"/>
    </location>
    <ligand>
        <name>substrate</name>
    </ligand>
</feature>
<keyword evidence="5 12" id="KW-0119">Carbohydrate metabolism</keyword>
<feature type="binding site" evidence="9">
    <location>
        <position position="335"/>
    </location>
    <ligand>
        <name>substrate</name>
    </ligand>
</feature>
<evidence type="ECO:0000256" key="5">
    <source>
        <dbReference type="ARBA" id="ARBA00023277"/>
    </source>
</evidence>
<evidence type="ECO:0000313" key="16">
    <source>
        <dbReference type="Proteomes" id="UP000283374"/>
    </source>
</evidence>
<reference evidence="15 16" key="1">
    <citation type="submission" date="2018-08" db="EMBL/GenBank/DDBJ databases">
        <title>Cellulomonas rhizosphaerae sp. nov., a novel actinomycete isolated from soil.</title>
        <authorList>
            <person name="Tian Y."/>
        </authorList>
    </citation>
    <scope>NUCLEOTIDE SEQUENCE [LARGE SCALE GENOMIC DNA]</scope>
    <source>
        <strain evidence="15 16">NEAU-TCZ24</strain>
    </source>
</reference>
<dbReference type="OrthoDB" id="309899at2"/>
<feature type="binding site" evidence="9">
    <location>
        <position position="219"/>
    </location>
    <ligand>
        <name>substrate</name>
    </ligand>
</feature>
<protein>
    <recommendedName>
        <fullName evidence="12">Glucanase</fullName>
        <ecNumber evidence="12">3.2.1.-</ecNumber>
    </recommendedName>
</protein>
<comment type="caution">
    <text evidence="15">The sequence shown here is derived from an EMBL/GenBank/DDBJ whole genome shotgun (WGS) entry which is preliminary data.</text>
</comment>
<keyword evidence="3 12" id="KW-0136">Cellulose degradation</keyword>
<dbReference type="InterPro" id="IPR012291">
    <property type="entry name" value="CBM2_carb-bd_dom_sf"/>
</dbReference>
<evidence type="ECO:0000256" key="1">
    <source>
        <dbReference type="ARBA" id="ARBA00022729"/>
    </source>
</evidence>
<feature type="domain" description="CBM2" evidence="14">
    <location>
        <begin position="31"/>
        <end position="140"/>
    </location>
</feature>
<sequence length="460" mass="47380">MSPRRSAAALLVAAAVVVAGLTAVTASTATPAMAAPGCKVDYKITSQWQGGFGADVTVTNLGDPISSWNVGWTLASGQSISQLWNGALTTSGSSVKVASLAWNGSLATNAKANFGFNGAWTTANPVPSSFTVNGTTCTGSTPTQPPTTPTPTPTPTVTPTVTPTPTPTPTPTVTPTTPPVTTGSLYVDPTTQGYKAWQPASGTDKTLLEKIALTPQAYWVGNWADPAHAKAEVADYTGRAVAAGKVPTLVIYAIPGRDCGSYSGGGVAESAYAAWIDTVASGIQGKPYVVLEPDALAQLGDCSGQGDRVGFLKYAAKSLTLKGARVYIDAGHSAWLPVSTAVARLNQVGFEYAVGFALNTSNYQTTAASKTYGQQISQQLGGKKFVIDTSRNGNGSNGEWCNPRGRALGDRPTLVNDGTGLDALLWVKLPGESDGTCNGGPSAGAWFQDIALELARNAKW</sequence>
<dbReference type="PROSITE" id="PS51173">
    <property type="entry name" value="CBM2"/>
    <property type="match status" value="1"/>
</dbReference>
<dbReference type="InterPro" id="IPR008965">
    <property type="entry name" value="CBM2/CBM3_carb-bd_dom_sf"/>
</dbReference>
<dbReference type="InterPro" id="IPR001524">
    <property type="entry name" value="Glyco_hydro_6_CS"/>
</dbReference>
<keyword evidence="2 12" id="KW-0378">Hydrolase</keyword>
<feature type="compositionally biased region" description="Pro residues" evidence="13">
    <location>
        <begin position="143"/>
        <end position="178"/>
    </location>
</feature>
<dbReference type="PRINTS" id="PR00733">
    <property type="entry name" value="GLHYDRLASE6"/>
</dbReference>
<gene>
    <name evidence="15" type="ORF">D1825_16225</name>
</gene>
<comment type="similarity">
    <text evidence="12">Belongs to the glycosyl hydrolase family 6.</text>
</comment>
<evidence type="ECO:0000313" key="15">
    <source>
        <dbReference type="EMBL" id="RHA37780.1"/>
    </source>
</evidence>
<evidence type="ECO:0000256" key="4">
    <source>
        <dbReference type="ARBA" id="ARBA00023157"/>
    </source>
</evidence>
<feature type="active site" description="Proton donor" evidence="8 11">
    <location>
        <position position="294"/>
    </location>
</feature>
<evidence type="ECO:0000256" key="2">
    <source>
        <dbReference type="ARBA" id="ARBA00022801"/>
    </source>
</evidence>
<name>A0A413RHW1_9CELL</name>
<dbReference type="PROSITE" id="PS00655">
    <property type="entry name" value="GLYCOSYL_HYDROL_F6_1"/>
    <property type="match status" value="1"/>
</dbReference>
<organism evidence="15 16">
    <name type="scientific">Cellulomonas rhizosphaerae</name>
    <dbReference type="NCBI Taxonomy" id="2293719"/>
    <lineage>
        <taxon>Bacteria</taxon>
        <taxon>Bacillati</taxon>
        <taxon>Actinomycetota</taxon>
        <taxon>Actinomycetes</taxon>
        <taxon>Micrococcales</taxon>
        <taxon>Cellulomonadaceae</taxon>
        <taxon>Cellulomonas</taxon>
    </lineage>
</organism>
<evidence type="ECO:0000256" key="6">
    <source>
        <dbReference type="ARBA" id="ARBA00023295"/>
    </source>
</evidence>
<feature type="binding site" evidence="9">
    <location>
        <position position="432"/>
    </location>
    <ligand>
        <name>substrate</name>
    </ligand>
</feature>
<evidence type="ECO:0000256" key="13">
    <source>
        <dbReference type="SAM" id="MobiDB-lite"/>
    </source>
</evidence>
<dbReference type="SUPFAM" id="SSF49384">
    <property type="entry name" value="Carbohydrate-binding domain"/>
    <property type="match status" value="1"/>
</dbReference>
<evidence type="ECO:0000256" key="11">
    <source>
        <dbReference type="PROSITE-ProRule" id="PRU10057"/>
    </source>
</evidence>